<dbReference type="Pfam" id="PF00510">
    <property type="entry name" value="COX3"/>
    <property type="match status" value="1"/>
</dbReference>
<feature type="transmembrane region" description="Helical" evidence="10">
    <location>
        <begin position="197"/>
        <end position="217"/>
    </location>
</feature>
<evidence type="ECO:0000313" key="12">
    <source>
        <dbReference type="Proteomes" id="UP000675920"/>
    </source>
</evidence>
<comment type="similarity">
    <text evidence="2">Belongs to the cytochrome c oxidase subunit 3 family.</text>
</comment>
<protein>
    <recommendedName>
        <fullName evidence="3">cytochrome-c oxidase</fullName>
        <ecNumber evidence="3">7.1.1.9</ecNumber>
    </recommendedName>
    <alternativeName>
        <fullName evidence="8">Cytochrome aa3 subunit 3</fullName>
    </alternativeName>
    <alternativeName>
        <fullName evidence="9">Cytochrome c oxidase polypeptide III</fullName>
    </alternativeName>
</protein>
<dbReference type="PANTHER" id="PTHR11403">
    <property type="entry name" value="CYTOCHROME C OXIDASE SUBUNIT III"/>
    <property type="match status" value="1"/>
</dbReference>
<dbReference type="AlphaFoldDB" id="A0A8B6XBJ9"/>
<dbReference type="InterPro" id="IPR024791">
    <property type="entry name" value="Cyt_c/ubiquinol_Oxase_su3"/>
</dbReference>
<keyword evidence="7 10" id="KW-0472">Membrane</keyword>
<dbReference type="GO" id="GO:0019646">
    <property type="term" value="P:aerobic electron transport chain"/>
    <property type="evidence" value="ECO:0007669"/>
    <property type="project" value="InterPro"/>
</dbReference>
<reference evidence="13" key="1">
    <citation type="journal article" date="1994" name="J. Bacteriol.">
        <title>The superfamily of heme-copper respiratory oxidases.</title>
        <authorList>
            <person name="Garcia-Horsman J.A."/>
            <person name="Barquera B."/>
            <person name="Rumbley J."/>
            <person name="Ma J."/>
            <person name="Gennis R.B."/>
        </authorList>
    </citation>
    <scope>NUCLEOTIDE SEQUENCE</scope>
</reference>
<reference evidence="13" key="2">
    <citation type="journal article" date="1999" name="Biochemistry">
        <title>Cytochrome c oxidase: catalytic cycle and mechanisms of proton pumping--a discussion.</title>
        <authorList>
            <person name="Michel H."/>
        </authorList>
    </citation>
    <scope>NUCLEOTIDE SEQUENCE</scope>
</reference>
<evidence type="ECO:0000256" key="6">
    <source>
        <dbReference type="ARBA" id="ARBA00022989"/>
    </source>
</evidence>
<evidence type="ECO:0000313" key="13">
    <source>
        <dbReference type="RefSeq" id="WP_084545196.1"/>
    </source>
</evidence>
<dbReference type="Proteomes" id="UP000675920">
    <property type="component" value="Unplaced"/>
</dbReference>
<dbReference type="InterPro" id="IPR013833">
    <property type="entry name" value="Cyt_c_oxidase_su3_a-hlx"/>
</dbReference>
<feature type="transmembrane region" description="Helical" evidence="10">
    <location>
        <begin position="102"/>
        <end position="122"/>
    </location>
</feature>
<keyword evidence="6 10" id="KW-1133">Transmembrane helix</keyword>
<dbReference type="CDD" id="cd01665">
    <property type="entry name" value="Cyt_c_Oxidase_III"/>
    <property type="match status" value="1"/>
</dbReference>
<evidence type="ECO:0000256" key="5">
    <source>
        <dbReference type="ARBA" id="ARBA00022967"/>
    </source>
</evidence>
<feature type="domain" description="Heme-copper oxidase subunit III family profile" evidence="11">
    <location>
        <begin position="21"/>
        <end position="301"/>
    </location>
</feature>
<dbReference type="Gene3D" id="1.10.287.70">
    <property type="match status" value="1"/>
</dbReference>
<reference evidence="13" key="4">
    <citation type="submission" date="2025-08" db="UniProtKB">
        <authorList>
            <consortium name="RefSeq"/>
        </authorList>
    </citation>
    <scope>IDENTIFICATION</scope>
</reference>
<evidence type="ECO:0000256" key="7">
    <source>
        <dbReference type="ARBA" id="ARBA00023136"/>
    </source>
</evidence>
<dbReference type="GO" id="GO:0016020">
    <property type="term" value="C:membrane"/>
    <property type="evidence" value="ECO:0007669"/>
    <property type="project" value="UniProtKB-SubCell"/>
</dbReference>
<feature type="transmembrane region" description="Helical" evidence="10">
    <location>
        <begin position="237"/>
        <end position="262"/>
    </location>
</feature>
<dbReference type="EC" id="7.1.1.9" evidence="3"/>
<feature type="transmembrane region" description="Helical" evidence="10">
    <location>
        <begin position="62"/>
        <end position="81"/>
    </location>
</feature>
<keyword evidence="4 10" id="KW-0812">Transmembrane</keyword>
<dbReference type="RefSeq" id="WP_084545196.1">
    <property type="nucleotide sequence ID" value="NZ_AXWS01000015.1"/>
</dbReference>
<accession>A0A8B6XBJ9</accession>
<dbReference type="Gene3D" id="1.20.120.80">
    <property type="entry name" value="Cytochrome c oxidase, subunit III, four-helix bundle"/>
    <property type="match status" value="1"/>
</dbReference>
<dbReference type="InterPro" id="IPR033945">
    <property type="entry name" value="Cyt_c_oxase_su3_dom"/>
</dbReference>
<keyword evidence="5" id="KW-1278">Translocase</keyword>
<dbReference type="SUPFAM" id="SSF81452">
    <property type="entry name" value="Cytochrome c oxidase subunit III-like"/>
    <property type="match status" value="1"/>
</dbReference>
<evidence type="ECO:0000256" key="10">
    <source>
        <dbReference type="SAM" id="Phobius"/>
    </source>
</evidence>
<dbReference type="FunFam" id="1.20.120.80:FF:000003">
    <property type="entry name" value="Cytochrome c oxidase subunit 3"/>
    <property type="match status" value="1"/>
</dbReference>
<sequence>MSATQHASPSAHAAPLPHGGPAPRYFVPAPSKWPLVGSCAMLFVVFGAAMTVNGIGPGPWSLAIGFAILAYMLFGWFGEVIDESERGSYSEHVDMSFRWSMGWFIFSEVMFFSAFFGALLYARVITVPWLADANHQAFLWPGFSSAWPTEGPAGTIDDFQTMGPWPIPTINTLLLLSSGATVTWAHHGLLAGKRGQLTLGLALTVLLGAVFLSFQAYEYHHAYTELNLKLSSGVFGSTFFMLTGFHGFHVTLGVIMLTVMLVRSMRGHFTPRHHFAFEATAWYWHFVDVVWLGLYVLVYWL</sequence>
<dbReference type="OrthoDB" id="9810850at2"/>
<dbReference type="InterPro" id="IPR035973">
    <property type="entry name" value="Cyt_c_oxidase_su3-like_sf"/>
</dbReference>
<evidence type="ECO:0000256" key="4">
    <source>
        <dbReference type="ARBA" id="ARBA00022692"/>
    </source>
</evidence>
<dbReference type="InterPro" id="IPR000298">
    <property type="entry name" value="Cyt_c_oxidase-like_su3"/>
</dbReference>
<name>A0A8B6XBJ9_9BURK</name>
<dbReference type="GO" id="GO:0004129">
    <property type="term" value="F:cytochrome-c oxidase activity"/>
    <property type="evidence" value="ECO:0007669"/>
    <property type="project" value="UniProtKB-EC"/>
</dbReference>
<reference evidence="13" key="3">
    <citation type="journal article" date="2003" name="Biochim. Biophys. Acta">
        <title>Redox-driven proton pumping by heme-copper oxidases.</title>
        <authorList>
            <person name="Brzezinski P."/>
            <person name="Larsson G."/>
        </authorList>
    </citation>
    <scope>NUCLEOTIDE SEQUENCE</scope>
</reference>
<evidence type="ECO:0000256" key="8">
    <source>
        <dbReference type="ARBA" id="ARBA00031400"/>
    </source>
</evidence>
<evidence type="ECO:0000256" key="9">
    <source>
        <dbReference type="ARBA" id="ARBA00031625"/>
    </source>
</evidence>
<comment type="subcellular location">
    <subcellularLocation>
        <location evidence="1">Membrane</location>
        <topology evidence="1">Multi-pass membrane protein</topology>
    </subcellularLocation>
</comment>
<feature type="transmembrane region" description="Helical" evidence="10">
    <location>
        <begin position="282"/>
        <end position="300"/>
    </location>
</feature>
<dbReference type="PROSITE" id="PS50253">
    <property type="entry name" value="COX3"/>
    <property type="match status" value="1"/>
</dbReference>
<evidence type="ECO:0000256" key="2">
    <source>
        <dbReference type="ARBA" id="ARBA00010581"/>
    </source>
</evidence>
<keyword evidence="12" id="KW-1185">Reference proteome</keyword>
<dbReference type="PANTHER" id="PTHR11403:SF7">
    <property type="entry name" value="CYTOCHROME C OXIDASE SUBUNIT 3"/>
    <property type="match status" value="1"/>
</dbReference>
<feature type="transmembrane region" description="Helical" evidence="10">
    <location>
        <begin position="33"/>
        <end position="56"/>
    </location>
</feature>
<evidence type="ECO:0000256" key="1">
    <source>
        <dbReference type="ARBA" id="ARBA00004141"/>
    </source>
</evidence>
<feature type="transmembrane region" description="Helical" evidence="10">
    <location>
        <begin position="165"/>
        <end position="185"/>
    </location>
</feature>
<organism evidence="12 13">
    <name type="scientific">Derxia gummosa DSM 723</name>
    <dbReference type="NCBI Taxonomy" id="1121388"/>
    <lineage>
        <taxon>Bacteria</taxon>
        <taxon>Pseudomonadati</taxon>
        <taxon>Pseudomonadota</taxon>
        <taxon>Betaproteobacteria</taxon>
        <taxon>Burkholderiales</taxon>
        <taxon>Alcaligenaceae</taxon>
        <taxon>Derxia</taxon>
    </lineage>
</organism>
<proteinExistence type="inferred from homology"/>
<evidence type="ECO:0000256" key="3">
    <source>
        <dbReference type="ARBA" id="ARBA00012949"/>
    </source>
</evidence>
<evidence type="ECO:0000259" key="11">
    <source>
        <dbReference type="PROSITE" id="PS50253"/>
    </source>
</evidence>